<dbReference type="PROSITE" id="PS50041">
    <property type="entry name" value="C_TYPE_LECTIN_2"/>
    <property type="match status" value="1"/>
</dbReference>
<dbReference type="InterPro" id="IPR016186">
    <property type="entry name" value="C-type_lectin-like/link_sf"/>
</dbReference>
<dbReference type="SMART" id="SM00034">
    <property type="entry name" value="CLECT"/>
    <property type="match status" value="1"/>
</dbReference>
<dbReference type="GeneID" id="131803198"/>
<keyword evidence="2" id="KW-0732">Signal</keyword>
<dbReference type="InterPro" id="IPR001304">
    <property type="entry name" value="C-type_lectin-like"/>
</dbReference>
<dbReference type="Pfam" id="PF00059">
    <property type="entry name" value="Lectin_C"/>
    <property type="match status" value="1"/>
</dbReference>
<dbReference type="RefSeq" id="XP_058980273.1">
    <property type="nucleotide sequence ID" value="XM_059124290.1"/>
</dbReference>
<feature type="signal peptide" evidence="2">
    <location>
        <begin position="1"/>
        <end position="22"/>
    </location>
</feature>
<dbReference type="PROSITE" id="PS00615">
    <property type="entry name" value="C_TYPE_LECTIN_1"/>
    <property type="match status" value="1"/>
</dbReference>
<reference evidence="5" key="1">
    <citation type="submission" date="2025-08" db="UniProtKB">
        <authorList>
            <consortium name="RefSeq"/>
        </authorList>
    </citation>
    <scope>IDENTIFICATION</scope>
    <source>
        <strain evidence="5">Aabys</strain>
        <tissue evidence="5">Whole body</tissue>
    </source>
</reference>
<evidence type="ECO:0000313" key="4">
    <source>
        <dbReference type="Proteomes" id="UP001652621"/>
    </source>
</evidence>
<proteinExistence type="predicted"/>
<dbReference type="InterPro" id="IPR016187">
    <property type="entry name" value="CTDL_fold"/>
</dbReference>
<evidence type="ECO:0000256" key="1">
    <source>
        <dbReference type="ARBA" id="ARBA00023157"/>
    </source>
</evidence>
<dbReference type="Gene3D" id="3.10.100.10">
    <property type="entry name" value="Mannose-Binding Protein A, subunit A"/>
    <property type="match status" value="1"/>
</dbReference>
<dbReference type="PANTHER" id="PTHR22803">
    <property type="entry name" value="MANNOSE, PHOSPHOLIPASE, LECTIN RECEPTOR RELATED"/>
    <property type="match status" value="1"/>
</dbReference>
<dbReference type="Proteomes" id="UP001652621">
    <property type="component" value="Unplaced"/>
</dbReference>
<dbReference type="InterPro" id="IPR018378">
    <property type="entry name" value="C-type_lectin_CS"/>
</dbReference>
<name>A0ABM3V3H1_MUSDO</name>
<sequence length="175" mass="20419">MKASACLAYLILNALLWHGAVAEEEDSETNVYKTGTYKYFIEPKNQYTWQQALEECKKKKMSLVTIDSEEKANDVKTVLNEAFLFLKKPIPRLYIGANDLDEFREFIWISKGDVFRYTNWEKGEPNNYKKLNERCVHIGFHGDEKWNDINCSRKYGFICEQVLGVEELSELVVKA</sequence>
<keyword evidence="4" id="KW-1185">Reference proteome</keyword>
<dbReference type="SUPFAM" id="SSF56436">
    <property type="entry name" value="C-type lectin-like"/>
    <property type="match status" value="1"/>
</dbReference>
<evidence type="ECO:0000259" key="3">
    <source>
        <dbReference type="PROSITE" id="PS50041"/>
    </source>
</evidence>
<feature type="domain" description="C-type lectin" evidence="3">
    <location>
        <begin position="32"/>
        <end position="160"/>
    </location>
</feature>
<dbReference type="CDD" id="cd00037">
    <property type="entry name" value="CLECT"/>
    <property type="match status" value="1"/>
</dbReference>
<protein>
    <submittedName>
        <fullName evidence="5">Lectin subunit alpha-like</fullName>
    </submittedName>
</protein>
<gene>
    <name evidence="5" type="primary">LOC131803198</name>
</gene>
<evidence type="ECO:0000256" key="2">
    <source>
        <dbReference type="SAM" id="SignalP"/>
    </source>
</evidence>
<keyword evidence="1" id="KW-1015">Disulfide bond</keyword>
<organism evidence="4 5">
    <name type="scientific">Musca domestica</name>
    <name type="common">House fly</name>
    <dbReference type="NCBI Taxonomy" id="7370"/>
    <lineage>
        <taxon>Eukaryota</taxon>
        <taxon>Metazoa</taxon>
        <taxon>Ecdysozoa</taxon>
        <taxon>Arthropoda</taxon>
        <taxon>Hexapoda</taxon>
        <taxon>Insecta</taxon>
        <taxon>Pterygota</taxon>
        <taxon>Neoptera</taxon>
        <taxon>Endopterygota</taxon>
        <taxon>Diptera</taxon>
        <taxon>Brachycera</taxon>
        <taxon>Muscomorpha</taxon>
        <taxon>Muscoidea</taxon>
        <taxon>Muscidae</taxon>
        <taxon>Musca</taxon>
    </lineage>
</organism>
<evidence type="ECO:0000313" key="5">
    <source>
        <dbReference type="RefSeq" id="XP_058980273.1"/>
    </source>
</evidence>
<dbReference type="InterPro" id="IPR050111">
    <property type="entry name" value="C-type_lectin/snaclec_domain"/>
</dbReference>
<feature type="chain" id="PRO_5045552997" evidence="2">
    <location>
        <begin position="23"/>
        <end position="175"/>
    </location>
</feature>
<accession>A0ABM3V3H1</accession>